<dbReference type="EMBL" id="CANHGI010000004">
    <property type="protein sequence ID" value="CAI5447619.1"/>
    <property type="molecule type" value="Genomic_DNA"/>
</dbReference>
<comment type="caution">
    <text evidence="1">The sequence shown here is derived from an EMBL/GenBank/DDBJ whole genome shotgun (WGS) entry which is preliminary data.</text>
</comment>
<organism evidence="1 2">
    <name type="scientific">Caenorhabditis angaria</name>
    <dbReference type="NCBI Taxonomy" id="860376"/>
    <lineage>
        <taxon>Eukaryota</taxon>
        <taxon>Metazoa</taxon>
        <taxon>Ecdysozoa</taxon>
        <taxon>Nematoda</taxon>
        <taxon>Chromadorea</taxon>
        <taxon>Rhabditida</taxon>
        <taxon>Rhabditina</taxon>
        <taxon>Rhabditomorpha</taxon>
        <taxon>Rhabditoidea</taxon>
        <taxon>Rhabditidae</taxon>
        <taxon>Peloderinae</taxon>
        <taxon>Caenorhabditis</taxon>
    </lineage>
</organism>
<keyword evidence="2" id="KW-1185">Reference proteome</keyword>
<proteinExistence type="predicted"/>
<gene>
    <name evidence="1" type="ORF">CAMP_LOCUS10256</name>
</gene>
<evidence type="ECO:0000313" key="2">
    <source>
        <dbReference type="Proteomes" id="UP001152747"/>
    </source>
</evidence>
<accession>A0A9P1IL70</accession>
<reference evidence="1" key="1">
    <citation type="submission" date="2022-11" db="EMBL/GenBank/DDBJ databases">
        <authorList>
            <person name="Kikuchi T."/>
        </authorList>
    </citation>
    <scope>NUCLEOTIDE SEQUENCE</scope>
    <source>
        <strain evidence="1">PS1010</strain>
    </source>
</reference>
<protein>
    <submittedName>
        <fullName evidence="1">Uncharacterized protein</fullName>
    </submittedName>
</protein>
<evidence type="ECO:0000313" key="1">
    <source>
        <dbReference type="EMBL" id="CAI5447619.1"/>
    </source>
</evidence>
<dbReference type="Proteomes" id="UP001152747">
    <property type="component" value="Unassembled WGS sequence"/>
</dbReference>
<sequence>MKFCDGTKFKYFFKDSDGIVNSEELQYHDSVDFHRKTKSAEKNVALSQVYMTVNARKLRIEHNDDENKFRKGSEYPCAHQD</sequence>
<dbReference type="AlphaFoldDB" id="A0A9P1IL70"/>
<name>A0A9P1IL70_9PELO</name>